<keyword evidence="3" id="KW-0326">Glycosidase</keyword>
<dbReference type="GO" id="GO:0031640">
    <property type="term" value="P:killing of cells of another organism"/>
    <property type="evidence" value="ECO:0007669"/>
    <property type="project" value="UniProtKB-KW"/>
</dbReference>
<reference evidence="6" key="2">
    <citation type="journal article" date="2015" name="Vet. Microbiol.">
        <title>Variants of a genomic island in Aeromonas salmonicida subsp. salmonicida link isolates with their geographical origins.</title>
        <authorList>
            <person name="Emond-Rheault J.G."/>
            <person name="Vincent A.T."/>
            <person name="Trudel M.V."/>
            <person name="Brochu F."/>
            <person name="Boyle B."/>
            <person name="Tanaka K.H."/>
            <person name="Attere S.A."/>
            <person name="Jubinville E."/>
            <person name="Loch T.P."/>
            <person name="Winters A.D."/>
            <person name="Faisal M."/>
            <person name="Frenette M."/>
            <person name="Derome N."/>
            <person name="Charette S.J."/>
        </authorList>
    </citation>
    <scope>NUCLEOTIDE SEQUENCE</scope>
    <source>
        <strain evidence="6">01-B526</strain>
    </source>
</reference>
<keyword evidence="4" id="KW-0175">Coiled coil</keyword>
<dbReference type="PANTHER" id="PTHR38107:SF3">
    <property type="entry name" value="LYSOZYME RRRD-RELATED"/>
    <property type="match status" value="1"/>
</dbReference>
<dbReference type="GO" id="GO:0009253">
    <property type="term" value="P:peptidoglycan catabolic process"/>
    <property type="evidence" value="ECO:0007669"/>
    <property type="project" value="InterPro"/>
</dbReference>
<evidence type="ECO:0000256" key="3">
    <source>
        <dbReference type="RuleBase" id="RU003788"/>
    </source>
</evidence>
<comment type="catalytic activity">
    <reaction evidence="3">
        <text>Hydrolysis of (1-&gt;4)-beta-linkages between N-acetylmuramic acid and N-acetyl-D-glucosamine residues in a peptidoglycan and between N-acetyl-D-glucosamine residues in chitodextrins.</text>
        <dbReference type="EC" id="3.2.1.17"/>
    </reaction>
</comment>
<comment type="similarity">
    <text evidence="3">Belongs to the glycosyl hydrolase 24 family.</text>
</comment>
<dbReference type="GO" id="GO:0003796">
    <property type="term" value="F:lysozyme activity"/>
    <property type="evidence" value="ECO:0007669"/>
    <property type="project" value="UniProtKB-EC"/>
</dbReference>
<dbReference type="InterPro" id="IPR023347">
    <property type="entry name" value="Lysozyme_dom_sf"/>
</dbReference>
<accession>A0A0A7KTN9</accession>
<feature type="coiled-coil region" evidence="4">
    <location>
        <begin position="260"/>
        <end position="309"/>
    </location>
</feature>
<dbReference type="PANTHER" id="PTHR38107">
    <property type="match status" value="1"/>
</dbReference>
<dbReference type="Gene3D" id="1.10.530.40">
    <property type="match status" value="1"/>
</dbReference>
<keyword evidence="5" id="KW-1133">Transmembrane helix</keyword>
<keyword evidence="1 3" id="KW-0929">Antimicrobial</keyword>
<dbReference type="SUPFAM" id="SSF53955">
    <property type="entry name" value="Lysozyme-like"/>
    <property type="match status" value="1"/>
</dbReference>
<proteinExistence type="inferred from homology"/>
<evidence type="ECO:0000256" key="2">
    <source>
        <dbReference type="ARBA" id="ARBA00022638"/>
    </source>
</evidence>
<evidence type="ECO:0000313" key="6">
    <source>
        <dbReference type="EMBL" id="AIZ49588.1"/>
    </source>
</evidence>
<feature type="transmembrane region" description="Helical" evidence="5">
    <location>
        <begin position="12"/>
        <end position="29"/>
    </location>
</feature>
<reference evidence="6" key="1">
    <citation type="submission" date="2014-03" db="EMBL/GenBank/DDBJ databases">
        <authorList>
            <person name="Emond-Rheault J.-G."/>
            <person name="Trudel M.V."/>
            <person name="Vincent A.T."/>
            <person name="Brochu F."/>
            <person name="Boyle B."/>
            <person name="Tanaka K.H."/>
            <person name="Attere S.A."/>
            <person name="Jubinville E."/>
            <person name="Frenette M."/>
            <person name="Derome N."/>
            <person name="Charette S.J."/>
        </authorList>
    </citation>
    <scope>NUCLEOTIDE SEQUENCE</scope>
    <source>
        <strain evidence="6">01-B526</strain>
    </source>
</reference>
<evidence type="ECO:0000256" key="4">
    <source>
        <dbReference type="SAM" id="Coils"/>
    </source>
</evidence>
<dbReference type="InterPro" id="IPR023346">
    <property type="entry name" value="Lysozyme-like_dom_sf"/>
</dbReference>
<name>A0A0A7KTN9_AERSS</name>
<dbReference type="InterPro" id="IPR002196">
    <property type="entry name" value="Glyco_hydro_24"/>
</dbReference>
<dbReference type="EC" id="3.2.1.17" evidence="3"/>
<dbReference type="Pfam" id="PF00959">
    <property type="entry name" value="Phage_lysozyme"/>
    <property type="match status" value="1"/>
</dbReference>
<dbReference type="InterPro" id="IPR051018">
    <property type="entry name" value="Bacteriophage_GH24"/>
</dbReference>
<evidence type="ECO:0000256" key="1">
    <source>
        <dbReference type="ARBA" id="ARBA00022529"/>
    </source>
</evidence>
<dbReference type="CDD" id="cd16901">
    <property type="entry name" value="lyz_P1"/>
    <property type="match status" value="1"/>
</dbReference>
<keyword evidence="3" id="KW-0378">Hydrolase</keyword>
<organism evidence="6">
    <name type="scientific">Aeromonas salmonicida subsp. salmonicida</name>
    <dbReference type="NCBI Taxonomy" id="29491"/>
    <lineage>
        <taxon>Bacteria</taxon>
        <taxon>Pseudomonadati</taxon>
        <taxon>Pseudomonadota</taxon>
        <taxon>Gammaproteobacteria</taxon>
        <taxon>Aeromonadales</taxon>
        <taxon>Aeromonadaceae</taxon>
        <taxon>Aeromonas</taxon>
    </lineage>
</organism>
<dbReference type="Pfam" id="PF10721">
    <property type="entry name" value="DUF2514"/>
    <property type="match status" value="1"/>
</dbReference>
<keyword evidence="5" id="KW-0472">Membrane</keyword>
<protein>
    <recommendedName>
        <fullName evidence="3">Lysozyme</fullName>
        <ecNumber evidence="3">3.2.1.17</ecNumber>
    </recommendedName>
</protein>
<dbReference type="EMBL" id="KJ626178">
    <property type="protein sequence ID" value="AIZ49588.1"/>
    <property type="molecule type" value="Genomic_DNA"/>
</dbReference>
<sequence>MTLAGYSLNDWVLAATLLWIAIQMGWFVWSNIIKPRCPAWGCTVSKVRIAIAALTLSAAGFVGILNREGFEPVAYPDPVHGTKLPTIGFGSTEGVRMGDTITPVAAVNRSLREVRVFENSLKACIQAPLHQYEFDAYVELSHNIGPGAFCRSTIVKRLNVGDYPGACEAILLFKRSGKQDCSAPGNRICPRAVERPAAPQCEVQGGVMVTIPQSRALPFLAGALVIAALAGGGVALYQSGHSDGEEGERKTWQAKWNEEAARLATARTKAEQKAREEENRRQAEIDEVRDHAQEQIAQAQADAAAAGVESGRLREQARRLAARASQCASNPSTAQGSPATGQPAMVLADLLSRADERAGELAAAYDRARASGLACERAYNSLRTATMKPRP</sequence>
<dbReference type="AlphaFoldDB" id="A0A0A7KTN9"/>
<keyword evidence="2 3" id="KW-0081">Bacteriolytic enzyme</keyword>
<dbReference type="GO" id="GO:0042742">
    <property type="term" value="P:defense response to bacterium"/>
    <property type="evidence" value="ECO:0007669"/>
    <property type="project" value="UniProtKB-KW"/>
</dbReference>
<evidence type="ECO:0000256" key="5">
    <source>
        <dbReference type="SAM" id="Phobius"/>
    </source>
</evidence>
<dbReference type="GO" id="GO:0016998">
    <property type="term" value="P:cell wall macromolecule catabolic process"/>
    <property type="evidence" value="ECO:0007669"/>
    <property type="project" value="InterPro"/>
</dbReference>
<keyword evidence="5" id="KW-0812">Transmembrane</keyword>
<dbReference type="InterPro" id="IPR019659">
    <property type="entry name" value="DUF2514"/>
</dbReference>